<evidence type="ECO:0000256" key="2">
    <source>
        <dbReference type="SAM" id="MobiDB-lite"/>
    </source>
</evidence>
<dbReference type="Gene3D" id="3.30.70.330">
    <property type="match status" value="1"/>
</dbReference>
<dbReference type="SUPFAM" id="SSF54928">
    <property type="entry name" value="RNA-binding domain, RBD"/>
    <property type="match status" value="1"/>
</dbReference>
<keyword evidence="5" id="KW-1185">Reference proteome</keyword>
<dbReference type="SMART" id="SM00360">
    <property type="entry name" value="RRM"/>
    <property type="match status" value="1"/>
</dbReference>
<dbReference type="PANTHER" id="PTHR34427">
    <property type="entry name" value="DUF4283 DOMAIN PROTEIN"/>
    <property type="match status" value="1"/>
</dbReference>
<protein>
    <recommendedName>
        <fullName evidence="3">RRM domain-containing protein</fullName>
    </recommendedName>
</protein>
<evidence type="ECO:0000256" key="1">
    <source>
        <dbReference type="PROSITE-ProRule" id="PRU00176"/>
    </source>
</evidence>
<dbReference type="Proteomes" id="UP000593574">
    <property type="component" value="Unassembled WGS sequence"/>
</dbReference>
<dbReference type="Pfam" id="PF00076">
    <property type="entry name" value="RRM_1"/>
    <property type="match status" value="1"/>
</dbReference>
<dbReference type="PANTHER" id="PTHR34427:SF5">
    <property type="entry name" value="DUF4283 DOMAIN-CONTAINING PROTEIN"/>
    <property type="match status" value="1"/>
</dbReference>
<dbReference type="InterPro" id="IPR035979">
    <property type="entry name" value="RBD_domain_sf"/>
</dbReference>
<evidence type="ECO:0000313" key="5">
    <source>
        <dbReference type="Proteomes" id="UP000593574"/>
    </source>
</evidence>
<dbReference type="InterPro" id="IPR012677">
    <property type="entry name" value="Nucleotide-bd_a/b_plait_sf"/>
</dbReference>
<dbReference type="AlphaFoldDB" id="A0A7J9AQT3"/>
<proteinExistence type="predicted"/>
<comment type="caution">
    <text evidence="4">The sequence shown here is derived from an EMBL/GenBank/DDBJ whole genome shotgun (WGS) entry which is preliminary data.</text>
</comment>
<dbReference type="EMBL" id="JABEZV010000011">
    <property type="protein sequence ID" value="MBA0725789.1"/>
    <property type="molecule type" value="Genomic_DNA"/>
</dbReference>
<accession>A0A7J9AQT3</accession>
<reference evidence="4 5" key="1">
    <citation type="journal article" date="2019" name="Genome Biol. Evol.">
        <title>Insights into the evolution of the New World diploid cottons (Gossypium, subgenus Houzingenia) based on genome sequencing.</title>
        <authorList>
            <person name="Grover C.E."/>
            <person name="Arick M.A. 2nd"/>
            <person name="Thrash A."/>
            <person name="Conover J.L."/>
            <person name="Sanders W.S."/>
            <person name="Peterson D.G."/>
            <person name="Frelichowski J.E."/>
            <person name="Scheffler J.A."/>
            <person name="Scheffler B.E."/>
            <person name="Wendel J.F."/>
        </authorList>
    </citation>
    <scope>NUCLEOTIDE SEQUENCE [LARGE SCALE GENOMIC DNA]</scope>
    <source>
        <strain evidence="4">4</strain>
        <tissue evidence="4">Leaf</tissue>
    </source>
</reference>
<dbReference type="InterPro" id="IPR000504">
    <property type="entry name" value="RRM_dom"/>
</dbReference>
<dbReference type="PROSITE" id="PS50102">
    <property type="entry name" value="RRM"/>
    <property type="match status" value="1"/>
</dbReference>
<feature type="compositionally biased region" description="Basic and acidic residues" evidence="2">
    <location>
        <begin position="335"/>
        <end position="348"/>
    </location>
</feature>
<name>A0A7J9AQT3_9ROSI</name>
<organism evidence="4 5">
    <name type="scientific">Gossypium laxum</name>
    <dbReference type="NCBI Taxonomy" id="34288"/>
    <lineage>
        <taxon>Eukaryota</taxon>
        <taxon>Viridiplantae</taxon>
        <taxon>Streptophyta</taxon>
        <taxon>Embryophyta</taxon>
        <taxon>Tracheophyta</taxon>
        <taxon>Spermatophyta</taxon>
        <taxon>Magnoliopsida</taxon>
        <taxon>eudicotyledons</taxon>
        <taxon>Gunneridae</taxon>
        <taxon>Pentapetalae</taxon>
        <taxon>rosids</taxon>
        <taxon>malvids</taxon>
        <taxon>Malvales</taxon>
        <taxon>Malvaceae</taxon>
        <taxon>Malvoideae</taxon>
        <taxon>Gossypium</taxon>
    </lineage>
</organism>
<feature type="region of interest" description="Disordered" evidence="2">
    <location>
        <begin position="326"/>
        <end position="350"/>
    </location>
</feature>
<sequence>MAVENGIVTTVFVYNIPSPMHWKGLWALFGYNGDVVDAFILSKRCRNGNRFGFVRFNNERNAQREILRLNGFFLLGKRIGVKMARYNGKRKIWRNDSDQKVQEQSAEIVQKVKSEERIDNNAGGVKKTEKRLIVQGHVEEELLRNLQKCLVCASNSACDSRSLNDRIANFGLGEIIVRRIQGRHFLVEIPDEELMDLLRQTEWSYLKDFFIKIEPWSEKLKIKERVTWIEVSGVPLHCWNYETFSRVAGLWGKLVSVGENLTKVHNFEKIEILISVTKSNMVDKLVSLEVGDDLFSIRVRERGLAEMKDDYFICKTRWKKNEKDSISETGSVARTRPEIPSEGRESVKSGELMDTNLPIFNECQQMLVLAIEETESEYVPKEMKKGIADEAD</sequence>
<evidence type="ECO:0000313" key="4">
    <source>
        <dbReference type="EMBL" id="MBA0725789.1"/>
    </source>
</evidence>
<gene>
    <name evidence="4" type="ORF">Golax_022348</name>
</gene>
<dbReference type="GO" id="GO:0003723">
    <property type="term" value="F:RNA binding"/>
    <property type="evidence" value="ECO:0007669"/>
    <property type="project" value="UniProtKB-UniRule"/>
</dbReference>
<feature type="domain" description="RRM" evidence="3">
    <location>
        <begin position="9"/>
        <end position="86"/>
    </location>
</feature>
<evidence type="ECO:0000259" key="3">
    <source>
        <dbReference type="PROSITE" id="PS50102"/>
    </source>
</evidence>
<keyword evidence="1" id="KW-0694">RNA-binding</keyword>